<name>A0A6J7HY43_9ZZZZ</name>
<evidence type="ECO:0000313" key="1">
    <source>
        <dbReference type="EMBL" id="CAB4922579.1"/>
    </source>
</evidence>
<organism evidence="1">
    <name type="scientific">freshwater metagenome</name>
    <dbReference type="NCBI Taxonomy" id="449393"/>
    <lineage>
        <taxon>unclassified sequences</taxon>
        <taxon>metagenomes</taxon>
        <taxon>ecological metagenomes</taxon>
    </lineage>
</organism>
<dbReference type="EMBL" id="CAFBMW010000004">
    <property type="protein sequence ID" value="CAB4922579.1"/>
    <property type="molecule type" value="Genomic_DNA"/>
</dbReference>
<reference evidence="1" key="1">
    <citation type="submission" date="2020-05" db="EMBL/GenBank/DDBJ databases">
        <authorList>
            <person name="Chiriac C."/>
            <person name="Salcher M."/>
            <person name="Ghai R."/>
            <person name="Kavagutti S V."/>
        </authorList>
    </citation>
    <scope>NUCLEOTIDE SEQUENCE</scope>
</reference>
<protein>
    <submittedName>
        <fullName evidence="1">Unannotated protein</fullName>
    </submittedName>
</protein>
<gene>
    <name evidence="1" type="ORF">UFOPK3662_00712</name>
</gene>
<proteinExistence type="predicted"/>
<accession>A0A6J7HY43</accession>
<dbReference type="AlphaFoldDB" id="A0A6J7HY43"/>
<sequence length="392" mass="42932">MKINWNADKRNSIGSSTGRLSVEGTRAVEVRPSATSKQQIAALLDLLDLHLSNAQVAQPVHPREVTLRVPVPSSEARGAIGTLVDALVAPVQVNVLEQAVNGDWSLAATGWDASNVEEYPGWPALLQRPRPVPDLVSRVVRATSLSSLRAYPMLSTSAGWSLRLEGLEIGRTDGKRVRLKVGKDGKLGDRSLQRRTWIESTGHSEPFQTGDVEVAAKAIASFAKSWQALGQTRADHDEHALESRILRGATPIDVGGKPLSLIQQDDGVVNWGSQFPTKWGPGGKARYLDALLRDGSTPWAVEMKVQGGAGVGQYYRHAVAQAVLYREFIRRAFVLHPWFEMRGLDATRCQGAVVVPRLTNPRHAHWRARVTDLCAAFEVTFVEVDPSHALRH</sequence>